<comment type="caution">
    <text evidence="4">The sequence shown here is derived from an EMBL/GenBank/DDBJ whole genome shotgun (WGS) entry which is preliminary data.</text>
</comment>
<dbReference type="Gene3D" id="3.40.50.2300">
    <property type="match status" value="1"/>
</dbReference>
<accession>A0A8B3S2S8</accession>
<dbReference type="InterPro" id="IPR011006">
    <property type="entry name" value="CheY-like_superfamily"/>
</dbReference>
<dbReference type="CDD" id="cd00156">
    <property type="entry name" value="REC"/>
    <property type="match status" value="1"/>
</dbReference>
<evidence type="ECO:0000259" key="3">
    <source>
        <dbReference type="PROSITE" id="PS50110"/>
    </source>
</evidence>
<dbReference type="GO" id="GO:0000160">
    <property type="term" value="P:phosphorelay signal transduction system"/>
    <property type="evidence" value="ECO:0007669"/>
    <property type="project" value="InterPro"/>
</dbReference>
<sequence>MKKDKNYPFDISQYGVIKYEDTIAGASDFEEKLRSFIEKIEVDQPADSPAIDFLGTQTRNDYQQRIEDMETNYRSKLDKIVQLLQDLQKERVITEEPKEKKPKLVKRKCLWVDDYPSNNEAIIDLYRQQGVEFDLALNTAQALDCLAKGEYDLVISDIGRGSEADAGVRMIREINRHLGSPPPILIFSSIQAVERFGKSAKKEGASLVTASARDLVLKMTEMLDL</sequence>
<keyword evidence="1" id="KW-0597">Phosphoprotein</keyword>
<dbReference type="InterPro" id="IPR001789">
    <property type="entry name" value="Sig_transdc_resp-reg_receiver"/>
</dbReference>
<keyword evidence="2" id="KW-0175">Coiled coil</keyword>
<feature type="domain" description="Response regulatory" evidence="3">
    <location>
        <begin position="108"/>
        <end position="225"/>
    </location>
</feature>
<protein>
    <recommendedName>
        <fullName evidence="3">Response regulatory domain-containing protein</fullName>
    </recommendedName>
</protein>
<evidence type="ECO:0000256" key="1">
    <source>
        <dbReference type="PROSITE-ProRule" id="PRU00169"/>
    </source>
</evidence>
<feature type="coiled-coil region" evidence="2">
    <location>
        <begin position="59"/>
        <end position="90"/>
    </location>
</feature>
<dbReference type="SUPFAM" id="SSF52172">
    <property type="entry name" value="CheY-like"/>
    <property type="match status" value="1"/>
</dbReference>
<organism evidence="4 5">
    <name type="scientific">Candidatus Argoarchaeum ethanivorans</name>
    <dbReference type="NCBI Taxonomy" id="2608793"/>
    <lineage>
        <taxon>Archaea</taxon>
        <taxon>Methanobacteriati</taxon>
        <taxon>Methanobacteriota</taxon>
        <taxon>Stenosarchaea group</taxon>
        <taxon>Methanomicrobia</taxon>
        <taxon>Methanosarcinales</taxon>
        <taxon>Methanosarcinales incertae sedis</taxon>
        <taxon>GOM Arc I cluster</taxon>
        <taxon>Candidatus Argoarchaeum</taxon>
    </lineage>
</organism>
<dbReference type="AlphaFoldDB" id="A0A8B3S2S8"/>
<name>A0A8B3S2S8_9EURY</name>
<proteinExistence type="predicted"/>
<gene>
    <name evidence="4" type="ORF">AEth_00823</name>
</gene>
<evidence type="ECO:0000256" key="2">
    <source>
        <dbReference type="SAM" id="Coils"/>
    </source>
</evidence>
<dbReference type="PROSITE" id="PS50110">
    <property type="entry name" value="RESPONSE_REGULATORY"/>
    <property type="match status" value="1"/>
</dbReference>
<evidence type="ECO:0000313" key="4">
    <source>
        <dbReference type="EMBL" id="RZB30869.1"/>
    </source>
</evidence>
<dbReference type="EMBL" id="RPGO01000024">
    <property type="protein sequence ID" value="RZB30869.1"/>
    <property type="molecule type" value="Genomic_DNA"/>
</dbReference>
<feature type="modified residue" description="4-aspartylphosphate" evidence="1">
    <location>
        <position position="157"/>
    </location>
</feature>
<evidence type="ECO:0000313" key="5">
    <source>
        <dbReference type="Proteomes" id="UP000291831"/>
    </source>
</evidence>
<dbReference type="Proteomes" id="UP000291831">
    <property type="component" value="Unassembled WGS sequence"/>
</dbReference>
<reference evidence="5" key="1">
    <citation type="submission" date="2019-01" db="EMBL/GenBank/DDBJ databases">
        <title>Anaerobic oxidation of ethane by archaea from a marine hydrocarbon seep.</title>
        <authorList>
            <person name="Musat F."/>
        </authorList>
    </citation>
    <scope>NUCLEOTIDE SEQUENCE [LARGE SCALE GENOMIC DNA]</scope>
</reference>
<dbReference type="Pfam" id="PF00072">
    <property type="entry name" value="Response_reg"/>
    <property type="match status" value="1"/>
</dbReference>